<sequence>MFITPLISVLLLVFRLLTKSSYTESRLQTGTCGLRSWRFTFRHSADVHPSVHFCGPVEEPPKHDLSIQ</sequence>
<keyword evidence="3" id="KW-1185">Reference proteome</keyword>
<evidence type="ECO:0008006" key="4">
    <source>
        <dbReference type="Google" id="ProtNLM"/>
    </source>
</evidence>
<dbReference type="EMBL" id="CADEAL010001451">
    <property type="protein sequence ID" value="CAB1432583.1"/>
    <property type="molecule type" value="Genomic_DNA"/>
</dbReference>
<gene>
    <name evidence="2" type="ORF">PLEPLA_LOCUS20665</name>
</gene>
<protein>
    <recommendedName>
        <fullName evidence="4">Secreted protein</fullName>
    </recommendedName>
</protein>
<evidence type="ECO:0000313" key="3">
    <source>
        <dbReference type="Proteomes" id="UP001153269"/>
    </source>
</evidence>
<name>A0A9N7UM23_PLEPL</name>
<dbReference type="Proteomes" id="UP001153269">
    <property type="component" value="Unassembled WGS sequence"/>
</dbReference>
<comment type="caution">
    <text evidence="2">The sequence shown here is derived from an EMBL/GenBank/DDBJ whole genome shotgun (WGS) entry which is preliminary data.</text>
</comment>
<accession>A0A9N7UM23</accession>
<keyword evidence="1" id="KW-0732">Signal</keyword>
<evidence type="ECO:0000313" key="2">
    <source>
        <dbReference type="EMBL" id="CAB1432583.1"/>
    </source>
</evidence>
<feature type="chain" id="PRO_5040195884" description="Secreted protein" evidence="1">
    <location>
        <begin position="21"/>
        <end position="68"/>
    </location>
</feature>
<organism evidence="2 3">
    <name type="scientific">Pleuronectes platessa</name>
    <name type="common">European plaice</name>
    <dbReference type="NCBI Taxonomy" id="8262"/>
    <lineage>
        <taxon>Eukaryota</taxon>
        <taxon>Metazoa</taxon>
        <taxon>Chordata</taxon>
        <taxon>Craniata</taxon>
        <taxon>Vertebrata</taxon>
        <taxon>Euteleostomi</taxon>
        <taxon>Actinopterygii</taxon>
        <taxon>Neopterygii</taxon>
        <taxon>Teleostei</taxon>
        <taxon>Neoteleostei</taxon>
        <taxon>Acanthomorphata</taxon>
        <taxon>Carangaria</taxon>
        <taxon>Pleuronectiformes</taxon>
        <taxon>Pleuronectoidei</taxon>
        <taxon>Pleuronectidae</taxon>
        <taxon>Pleuronectes</taxon>
    </lineage>
</organism>
<proteinExistence type="predicted"/>
<feature type="signal peptide" evidence="1">
    <location>
        <begin position="1"/>
        <end position="20"/>
    </location>
</feature>
<dbReference type="AlphaFoldDB" id="A0A9N7UM23"/>
<evidence type="ECO:0000256" key="1">
    <source>
        <dbReference type="SAM" id="SignalP"/>
    </source>
</evidence>
<reference evidence="2" key="1">
    <citation type="submission" date="2020-03" db="EMBL/GenBank/DDBJ databases">
        <authorList>
            <person name="Weist P."/>
        </authorList>
    </citation>
    <scope>NUCLEOTIDE SEQUENCE</scope>
</reference>